<organism evidence="4 5">
    <name type="scientific">Saccharopolyspora antimicrobica</name>
    <dbReference type="NCBI Taxonomy" id="455193"/>
    <lineage>
        <taxon>Bacteria</taxon>
        <taxon>Bacillati</taxon>
        <taxon>Actinomycetota</taxon>
        <taxon>Actinomycetes</taxon>
        <taxon>Pseudonocardiales</taxon>
        <taxon>Pseudonocardiaceae</taxon>
        <taxon>Saccharopolyspora</taxon>
    </lineage>
</organism>
<evidence type="ECO:0000313" key="6">
    <source>
        <dbReference type="Proteomes" id="UP000270697"/>
    </source>
</evidence>
<sequence>MMRAEDPGQNPGAAPNACSNQSIAIQWQLTGCYLVEFAMGFPDRIERTVQLDRAPEEVWAALTTAEGLSSWFGDEAGIELHPGGRGHLIWHGGPTTHLRVERVEEPSVFGFTWQIPELPSEDPRRTYVEFTLEPVGAGTRLTVVETGFAQLPEEHYREIYDSHTEGWSRELGELTEHLDAA</sequence>
<reference evidence="3 6" key="2">
    <citation type="submission" date="2018-10" db="EMBL/GenBank/DDBJ databases">
        <title>Sequencing the genomes of 1000 actinobacteria strains.</title>
        <authorList>
            <person name="Klenk H.-P."/>
        </authorList>
    </citation>
    <scope>NUCLEOTIDE SEQUENCE [LARGE SCALE GENOMIC DNA]</scope>
    <source>
        <strain evidence="3 6">DSM 45119</strain>
    </source>
</reference>
<protein>
    <submittedName>
        <fullName evidence="4">Uncharacterized conserved protein YndB, AHSA1/START domain</fullName>
    </submittedName>
    <submittedName>
        <fullName evidence="3">Uncharacterized protein YndB with AHSA1/START domain</fullName>
    </submittedName>
</protein>
<dbReference type="Pfam" id="PF08327">
    <property type="entry name" value="AHSA1"/>
    <property type="match status" value="1"/>
</dbReference>
<reference evidence="4 5" key="1">
    <citation type="submission" date="2016-10" db="EMBL/GenBank/DDBJ databases">
        <authorList>
            <person name="de Groot N.N."/>
        </authorList>
    </citation>
    <scope>NUCLEOTIDE SEQUENCE [LARGE SCALE GENOMIC DNA]</scope>
    <source>
        <strain evidence="4 5">CPCC 201259</strain>
    </source>
</reference>
<dbReference type="Proteomes" id="UP000270697">
    <property type="component" value="Unassembled WGS sequence"/>
</dbReference>
<dbReference type="InterPro" id="IPR023393">
    <property type="entry name" value="START-like_dom_sf"/>
</dbReference>
<proteinExistence type="inferred from homology"/>
<evidence type="ECO:0000259" key="2">
    <source>
        <dbReference type="Pfam" id="PF08327"/>
    </source>
</evidence>
<dbReference type="InterPro" id="IPR013538">
    <property type="entry name" value="ASHA1/2-like_C"/>
</dbReference>
<dbReference type="SUPFAM" id="SSF55961">
    <property type="entry name" value="Bet v1-like"/>
    <property type="match status" value="1"/>
</dbReference>
<dbReference type="Gene3D" id="3.30.530.20">
    <property type="match status" value="1"/>
</dbReference>
<gene>
    <name evidence="3" type="ORF">ATL45_6418</name>
    <name evidence="4" type="ORF">SAMN05421805_101573</name>
</gene>
<evidence type="ECO:0000256" key="1">
    <source>
        <dbReference type="ARBA" id="ARBA00006817"/>
    </source>
</evidence>
<comment type="similarity">
    <text evidence="1">Belongs to the AHA1 family.</text>
</comment>
<dbReference type="AlphaFoldDB" id="A0A1I4RIU6"/>
<dbReference type="Proteomes" id="UP000199398">
    <property type="component" value="Unassembled WGS sequence"/>
</dbReference>
<evidence type="ECO:0000313" key="3">
    <source>
        <dbReference type="EMBL" id="RKT87994.1"/>
    </source>
</evidence>
<name>A0A1I4RIU6_9PSEU</name>
<accession>A0A1I4RIU6</accession>
<feature type="domain" description="Activator of Hsp90 ATPase homologue 1/2-like C-terminal" evidence="2">
    <location>
        <begin position="54"/>
        <end position="178"/>
    </location>
</feature>
<dbReference type="EMBL" id="FOUP01000001">
    <property type="protein sequence ID" value="SFM52115.1"/>
    <property type="molecule type" value="Genomic_DNA"/>
</dbReference>
<evidence type="ECO:0000313" key="4">
    <source>
        <dbReference type="EMBL" id="SFM52115.1"/>
    </source>
</evidence>
<dbReference type="STRING" id="455193.SAMN05421805_101573"/>
<keyword evidence="6" id="KW-1185">Reference proteome</keyword>
<dbReference type="EMBL" id="RBXX01000002">
    <property type="protein sequence ID" value="RKT87994.1"/>
    <property type="molecule type" value="Genomic_DNA"/>
</dbReference>
<evidence type="ECO:0000313" key="5">
    <source>
        <dbReference type="Proteomes" id="UP000199398"/>
    </source>
</evidence>